<comment type="caution">
    <text evidence="1">The sequence shown here is derived from an EMBL/GenBank/DDBJ whole genome shotgun (WGS) entry which is preliminary data.</text>
</comment>
<gene>
    <name evidence="1" type="ORF">LTS18_004229</name>
</gene>
<reference evidence="1" key="1">
    <citation type="submission" date="2024-09" db="EMBL/GenBank/DDBJ databases">
        <title>Black Yeasts Isolated from many extreme environments.</title>
        <authorList>
            <person name="Coleine C."/>
            <person name="Stajich J.E."/>
            <person name="Selbmann L."/>
        </authorList>
    </citation>
    <scope>NUCLEOTIDE SEQUENCE</scope>
    <source>
        <strain evidence="1">CCFEE 5737</strain>
    </source>
</reference>
<protein>
    <submittedName>
        <fullName evidence="1">Uncharacterized protein</fullName>
    </submittedName>
</protein>
<organism evidence="1 2">
    <name type="scientific">Coniosporium uncinatum</name>
    <dbReference type="NCBI Taxonomy" id="93489"/>
    <lineage>
        <taxon>Eukaryota</taxon>
        <taxon>Fungi</taxon>
        <taxon>Dikarya</taxon>
        <taxon>Ascomycota</taxon>
        <taxon>Pezizomycotina</taxon>
        <taxon>Dothideomycetes</taxon>
        <taxon>Dothideomycetes incertae sedis</taxon>
        <taxon>Coniosporium</taxon>
    </lineage>
</organism>
<accession>A0ACC3E0B2</accession>
<keyword evidence="2" id="KW-1185">Reference proteome</keyword>
<sequence length="200" mass="22087">MESTDLALQGAATGFIAQGLQMMPIPRLQHHYGLAIKQKESLEDMLAIGARYFEFRPGRFPPGVRAATSLGGHFYYMHACIPGIRYDEFLARTLVFLQQHPNEIVVVQLRGDGILGQIEQPSQQDKDRILADEVQRLGGGITVGNFSDMQNGVDQYSSYDDNAYSTLDGDTIVKARNGMSAEKQRGKAFTLLQCQATATN</sequence>
<dbReference type="EMBL" id="JAWDJW010000001">
    <property type="protein sequence ID" value="KAK3082318.1"/>
    <property type="molecule type" value="Genomic_DNA"/>
</dbReference>
<dbReference type="Proteomes" id="UP001186974">
    <property type="component" value="Unassembled WGS sequence"/>
</dbReference>
<evidence type="ECO:0000313" key="1">
    <source>
        <dbReference type="EMBL" id="KAK3082318.1"/>
    </source>
</evidence>
<name>A0ACC3E0B2_9PEZI</name>
<evidence type="ECO:0000313" key="2">
    <source>
        <dbReference type="Proteomes" id="UP001186974"/>
    </source>
</evidence>
<proteinExistence type="predicted"/>